<dbReference type="SUPFAM" id="SSF53756">
    <property type="entry name" value="UDP-Glycosyltransferase/glycogen phosphorylase"/>
    <property type="match status" value="1"/>
</dbReference>
<feature type="domain" description="Glycosyltransferase subfamily 4-like N-terminal" evidence="2">
    <location>
        <begin position="22"/>
        <end position="179"/>
    </location>
</feature>
<keyword evidence="4" id="KW-1185">Reference proteome</keyword>
<evidence type="ECO:0000313" key="3">
    <source>
        <dbReference type="EMBL" id="SDF30408.1"/>
    </source>
</evidence>
<gene>
    <name evidence="3" type="ORF">SAMN05444167_2006</name>
</gene>
<evidence type="ECO:0000313" key="4">
    <source>
        <dbReference type="Proteomes" id="UP000182427"/>
    </source>
</evidence>
<feature type="domain" description="Glycosyl transferase family 1" evidence="1">
    <location>
        <begin position="188"/>
        <end position="355"/>
    </location>
</feature>
<sequence>MKPVSTQSRSVMFIIDQLTELGGAERMMFALARSLPERGYKVTVVTLRDNPSPEAYKLFDEIVVLPTRSCLSLQGLKTLGKLRDLLRERNVCLVQTYFESADLFGAIASRLAGVTTICSSRRDMGILRTAKHNLLYRLLTPLYSHVFAVSEKVARWHREQDGITAKKVSIVHNGVALERYELSAHTSELRIAHAFPEDALLVTTVANINPWKGVDVFIKAAAIVHRQNPKAMFAVAGDWTDQEHLQQLRNMVRESDLDDCVRFLGRVEDIPGLLHDSHVFALLSRSEGFPNVVIEAMAARLPVVATDVGGTGEAVVDGVTGYLVPNEDHQAAAGHIIALLNDRTHRAYMGNTARELVEKRFSIQAMVSQHVEVYDALLAT</sequence>
<dbReference type="PANTHER" id="PTHR12526">
    <property type="entry name" value="GLYCOSYLTRANSFERASE"/>
    <property type="match status" value="1"/>
</dbReference>
<accession>A0A1G7JZH0</accession>
<protein>
    <submittedName>
        <fullName evidence="3">Glycosyltransferase involved in cell wall bisynthesis</fullName>
    </submittedName>
</protein>
<dbReference type="RefSeq" id="WP_083345012.1">
    <property type="nucleotide sequence ID" value="NZ_LT629690.1"/>
</dbReference>
<organism evidence="3 4">
    <name type="scientific">Terriglobus roseus</name>
    <dbReference type="NCBI Taxonomy" id="392734"/>
    <lineage>
        <taxon>Bacteria</taxon>
        <taxon>Pseudomonadati</taxon>
        <taxon>Acidobacteriota</taxon>
        <taxon>Terriglobia</taxon>
        <taxon>Terriglobales</taxon>
        <taxon>Acidobacteriaceae</taxon>
        <taxon>Terriglobus</taxon>
    </lineage>
</organism>
<dbReference type="PANTHER" id="PTHR12526:SF630">
    <property type="entry name" value="GLYCOSYLTRANSFERASE"/>
    <property type="match status" value="1"/>
</dbReference>
<dbReference type="InterPro" id="IPR001296">
    <property type="entry name" value="Glyco_trans_1"/>
</dbReference>
<dbReference type="Proteomes" id="UP000182427">
    <property type="component" value="Chromosome I"/>
</dbReference>
<evidence type="ECO:0000259" key="1">
    <source>
        <dbReference type="Pfam" id="PF00534"/>
    </source>
</evidence>
<evidence type="ECO:0000259" key="2">
    <source>
        <dbReference type="Pfam" id="PF13439"/>
    </source>
</evidence>
<dbReference type="AlphaFoldDB" id="A0A1G7JZH0"/>
<reference evidence="3 4" key="1">
    <citation type="submission" date="2016-10" db="EMBL/GenBank/DDBJ databases">
        <authorList>
            <person name="de Groot N.N."/>
        </authorList>
    </citation>
    <scope>NUCLEOTIDE SEQUENCE [LARGE SCALE GENOMIC DNA]</scope>
    <source>
        <strain evidence="3 4">GAS232</strain>
    </source>
</reference>
<dbReference type="GO" id="GO:0016757">
    <property type="term" value="F:glycosyltransferase activity"/>
    <property type="evidence" value="ECO:0007669"/>
    <property type="project" value="InterPro"/>
</dbReference>
<dbReference type="Gene3D" id="3.40.50.2000">
    <property type="entry name" value="Glycogen Phosphorylase B"/>
    <property type="match status" value="2"/>
</dbReference>
<dbReference type="InterPro" id="IPR028098">
    <property type="entry name" value="Glyco_trans_4-like_N"/>
</dbReference>
<dbReference type="Pfam" id="PF13439">
    <property type="entry name" value="Glyco_transf_4"/>
    <property type="match status" value="1"/>
</dbReference>
<proteinExistence type="predicted"/>
<name>A0A1G7JZH0_9BACT</name>
<dbReference type="EMBL" id="LT629690">
    <property type="protein sequence ID" value="SDF30408.1"/>
    <property type="molecule type" value="Genomic_DNA"/>
</dbReference>
<keyword evidence="3" id="KW-0808">Transferase</keyword>
<dbReference type="Pfam" id="PF00534">
    <property type="entry name" value="Glycos_transf_1"/>
    <property type="match status" value="1"/>
</dbReference>
<dbReference type="OrthoDB" id="3199616at2"/>